<dbReference type="Proteomes" id="UP000186607">
    <property type="component" value="Unassembled WGS sequence"/>
</dbReference>
<protein>
    <recommendedName>
        <fullName evidence="8">Type II secretion system protein</fullName>
    </recommendedName>
</protein>
<evidence type="ECO:0000256" key="2">
    <source>
        <dbReference type="ARBA" id="ARBA00004418"/>
    </source>
</evidence>
<keyword evidence="3" id="KW-0574">Periplasm</keyword>
<proteinExistence type="predicted"/>
<dbReference type="GO" id="GO:0009279">
    <property type="term" value="C:cell outer membrane"/>
    <property type="evidence" value="ECO:0007669"/>
    <property type="project" value="UniProtKB-SubCell"/>
</dbReference>
<dbReference type="AlphaFoldDB" id="A0A1U7NVA9"/>
<dbReference type="GO" id="GO:0042597">
    <property type="term" value="C:periplasmic space"/>
    <property type="evidence" value="ECO:0007669"/>
    <property type="project" value="UniProtKB-SubCell"/>
</dbReference>
<evidence type="ECO:0000256" key="5">
    <source>
        <dbReference type="SAM" id="Phobius"/>
    </source>
</evidence>
<feature type="transmembrane region" description="Helical" evidence="5">
    <location>
        <begin position="12"/>
        <end position="31"/>
    </location>
</feature>
<reference evidence="6 7" key="1">
    <citation type="submission" date="2017-01" db="EMBL/GenBank/DDBJ databases">
        <title>Genome Analysis of Deinococcus marmoris KOPRI26562.</title>
        <authorList>
            <person name="Kim J.H."/>
            <person name="Oh H.-M."/>
        </authorList>
    </citation>
    <scope>NUCLEOTIDE SEQUENCE [LARGE SCALE GENOMIC DNA]</scope>
    <source>
        <strain evidence="6 7">KOPRI26562</strain>
    </source>
</reference>
<evidence type="ECO:0000313" key="7">
    <source>
        <dbReference type="Proteomes" id="UP000186607"/>
    </source>
</evidence>
<evidence type="ECO:0008006" key="8">
    <source>
        <dbReference type="Google" id="ProtNLM"/>
    </source>
</evidence>
<dbReference type="STRING" id="249408.BOO71_0010576"/>
<dbReference type="NCBIfam" id="TIGR02532">
    <property type="entry name" value="IV_pilin_GFxxxE"/>
    <property type="match status" value="1"/>
</dbReference>
<dbReference type="Pfam" id="PF07963">
    <property type="entry name" value="N_methyl"/>
    <property type="match status" value="1"/>
</dbReference>
<dbReference type="InterPro" id="IPR012902">
    <property type="entry name" value="N_methyl_site"/>
</dbReference>
<evidence type="ECO:0000256" key="1">
    <source>
        <dbReference type="ARBA" id="ARBA00004203"/>
    </source>
</evidence>
<feature type="transmembrane region" description="Helical" evidence="5">
    <location>
        <begin position="64"/>
        <end position="84"/>
    </location>
</feature>
<keyword evidence="7" id="KW-1185">Reference proteome</keyword>
<keyword evidence="5" id="KW-0812">Transmembrane</keyword>
<keyword evidence="4" id="KW-0998">Cell outer membrane</keyword>
<comment type="subcellular location">
    <subcellularLocation>
        <location evidence="1">Cell outer membrane</location>
        <topology evidence="1">Single-pass membrane protein</topology>
    </subcellularLocation>
    <subcellularLocation>
        <location evidence="2">Periplasm</location>
    </subcellularLocation>
</comment>
<accession>A0A1U7NVA9</accession>
<name>A0A1U7NVA9_9DEIO</name>
<dbReference type="RefSeq" id="WP_075834715.1">
    <property type="nucleotide sequence ID" value="NZ_MSTI01000125.1"/>
</dbReference>
<gene>
    <name evidence="6" type="ORF">BOO71_0010576</name>
</gene>
<dbReference type="OrthoDB" id="72598at2"/>
<sequence length="150" mass="16786">MRREDGLTLIETLVAMVLLGVVSLLPILLFVPSAQSNQSARQRTLALRAAETWLDRYRANQEPMVAVAGFCVVGGSVLTCTYPYNYSYPSSDWSTHDAQLAAIMSPFRHVVTMQVLASGTNVWKYEVKAQTFWKESGREKSTTLTTRMAY</sequence>
<evidence type="ECO:0000256" key="4">
    <source>
        <dbReference type="ARBA" id="ARBA00023237"/>
    </source>
</evidence>
<evidence type="ECO:0000313" key="6">
    <source>
        <dbReference type="EMBL" id="OLV16862.1"/>
    </source>
</evidence>
<comment type="caution">
    <text evidence="6">The sequence shown here is derived from an EMBL/GenBank/DDBJ whole genome shotgun (WGS) entry which is preliminary data.</text>
</comment>
<dbReference type="SUPFAM" id="SSF54523">
    <property type="entry name" value="Pili subunits"/>
    <property type="match status" value="1"/>
</dbReference>
<organism evidence="6 7">
    <name type="scientific">Deinococcus marmoris</name>
    <dbReference type="NCBI Taxonomy" id="249408"/>
    <lineage>
        <taxon>Bacteria</taxon>
        <taxon>Thermotogati</taxon>
        <taxon>Deinococcota</taxon>
        <taxon>Deinococci</taxon>
        <taxon>Deinococcales</taxon>
        <taxon>Deinococcaceae</taxon>
        <taxon>Deinococcus</taxon>
    </lineage>
</organism>
<dbReference type="InterPro" id="IPR045584">
    <property type="entry name" value="Pilin-like"/>
</dbReference>
<keyword evidence="5" id="KW-0472">Membrane</keyword>
<keyword evidence="5" id="KW-1133">Transmembrane helix</keyword>
<dbReference type="EMBL" id="MSTI01000125">
    <property type="protein sequence ID" value="OLV16862.1"/>
    <property type="molecule type" value="Genomic_DNA"/>
</dbReference>
<evidence type="ECO:0000256" key="3">
    <source>
        <dbReference type="ARBA" id="ARBA00022764"/>
    </source>
</evidence>